<proteinExistence type="predicted"/>
<name>A0A834TRI8_9FABA</name>
<dbReference type="Proteomes" id="UP000634136">
    <property type="component" value="Unassembled WGS sequence"/>
</dbReference>
<dbReference type="AlphaFoldDB" id="A0A834TRI8"/>
<keyword evidence="3" id="KW-1185">Reference proteome</keyword>
<evidence type="ECO:0000256" key="1">
    <source>
        <dbReference type="SAM" id="MobiDB-lite"/>
    </source>
</evidence>
<evidence type="ECO:0000313" key="2">
    <source>
        <dbReference type="EMBL" id="KAF7827158.1"/>
    </source>
</evidence>
<protein>
    <submittedName>
        <fullName evidence="2">Uncharacterized protein</fullName>
    </submittedName>
</protein>
<accession>A0A834TRI8</accession>
<gene>
    <name evidence="2" type="ORF">G2W53_018322</name>
</gene>
<feature type="compositionally biased region" description="Basic residues" evidence="1">
    <location>
        <begin position="18"/>
        <end position="33"/>
    </location>
</feature>
<dbReference type="EMBL" id="JAAIUW010000006">
    <property type="protein sequence ID" value="KAF7827158.1"/>
    <property type="molecule type" value="Genomic_DNA"/>
</dbReference>
<sequence>MTSSHAPETTKPLLSKETKRKQHGYKTTHRLTYSKKSMLKACEKSHKEISNISPKEGNSNRRIKAIGEPSRVLNTRN</sequence>
<comment type="caution">
    <text evidence="2">The sequence shown here is derived from an EMBL/GenBank/DDBJ whole genome shotgun (WGS) entry which is preliminary data.</text>
</comment>
<evidence type="ECO:0000313" key="3">
    <source>
        <dbReference type="Proteomes" id="UP000634136"/>
    </source>
</evidence>
<reference evidence="2" key="1">
    <citation type="submission" date="2020-09" db="EMBL/GenBank/DDBJ databases">
        <title>Genome-Enabled Discovery of Anthraquinone Biosynthesis in Senna tora.</title>
        <authorList>
            <person name="Kang S.-H."/>
            <person name="Pandey R.P."/>
            <person name="Lee C.-M."/>
            <person name="Sim J.-S."/>
            <person name="Jeong J.-T."/>
            <person name="Choi B.-S."/>
            <person name="Jung M."/>
            <person name="Ginzburg D."/>
            <person name="Zhao K."/>
            <person name="Won S.Y."/>
            <person name="Oh T.-J."/>
            <person name="Yu Y."/>
            <person name="Kim N.-H."/>
            <person name="Lee O.R."/>
            <person name="Lee T.-H."/>
            <person name="Bashyal P."/>
            <person name="Kim T.-S."/>
            <person name="Lee W.-H."/>
            <person name="Kawkins C."/>
            <person name="Kim C.-K."/>
            <person name="Kim J.S."/>
            <person name="Ahn B.O."/>
            <person name="Rhee S.Y."/>
            <person name="Sohng J.K."/>
        </authorList>
    </citation>
    <scope>NUCLEOTIDE SEQUENCE</scope>
    <source>
        <tissue evidence="2">Leaf</tissue>
    </source>
</reference>
<organism evidence="2 3">
    <name type="scientific">Senna tora</name>
    <dbReference type="NCBI Taxonomy" id="362788"/>
    <lineage>
        <taxon>Eukaryota</taxon>
        <taxon>Viridiplantae</taxon>
        <taxon>Streptophyta</taxon>
        <taxon>Embryophyta</taxon>
        <taxon>Tracheophyta</taxon>
        <taxon>Spermatophyta</taxon>
        <taxon>Magnoliopsida</taxon>
        <taxon>eudicotyledons</taxon>
        <taxon>Gunneridae</taxon>
        <taxon>Pentapetalae</taxon>
        <taxon>rosids</taxon>
        <taxon>fabids</taxon>
        <taxon>Fabales</taxon>
        <taxon>Fabaceae</taxon>
        <taxon>Caesalpinioideae</taxon>
        <taxon>Cassia clade</taxon>
        <taxon>Senna</taxon>
    </lineage>
</organism>
<feature type="region of interest" description="Disordered" evidence="1">
    <location>
        <begin position="1"/>
        <end position="77"/>
    </location>
</feature>